<evidence type="ECO:0000259" key="8">
    <source>
        <dbReference type="Pfam" id="PF18052"/>
    </source>
</evidence>
<keyword evidence="6" id="KW-0175">Coiled coil</keyword>
<dbReference type="GO" id="GO:0002758">
    <property type="term" value="P:innate immune response-activating signaling pathway"/>
    <property type="evidence" value="ECO:0007669"/>
    <property type="project" value="UniProtKB-ARBA"/>
</dbReference>
<evidence type="ECO:0000256" key="4">
    <source>
        <dbReference type="ARBA" id="ARBA00022741"/>
    </source>
</evidence>
<dbReference type="InterPro" id="IPR042197">
    <property type="entry name" value="Apaf_helical"/>
</dbReference>
<dbReference type="SUPFAM" id="SSF52058">
    <property type="entry name" value="L domain-like"/>
    <property type="match status" value="1"/>
</dbReference>
<dbReference type="EMBL" id="CM000766">
    <property type="protein sequence ID" value="OQU79786.1"/>
    <property type="molecule type" value="Genomic_DNA"/>
</dbReference>
<dbReference type="InParanoid" id="C5YLZ2"/>
<dbReference type="Gramene" id="EES13244">
    <property type="protein sequence ID" value="EES13244"/>
    <property type="gene ID" value="SORBI_3007G014500"/>
</dbReference>
<dbReference type="FunFam" id="1.10.10.10:FF:000322">
    <property type="entry name" value="Probable disease resistance protein At1g63360"/>
    <property type="match status" value="1"/>
</dbReference>
<dbReference type="SUPFAM" id="SSF52540">
    <property type="entry name" value="P-loop containing nucleoside triphosphate hydrolases"/>
    <property type="match status" value="1"/>
</dbReference>
<dbReference type="Gramene" id="OQU79786">
    <property type="protein sequence ID" value="OQU79786"/>
    <property type="gene ID" value="SORBI_3007G014500"/>
</dbReference>
<dbReference type="STRING" id="4558.C5YLZ2"/>
<dbReference type="GO" id="GO:0009626">
    <property type="term" value="P:plant-type hypersensitive response"/>
    <property type="evidence" value="ECO:0007669"/>
    <property type="project" value="UniProtKB-ARBA"/>
</dbReference>
<dbReference type="GO" id="GO:0043531">
    <property type="term" value="F:ADP binding"/>
    <property type="evidence" value="ECO:0007669"/>
    <property type="project" value="InterPro"/>
</dbReference>
<dbReference type="HOGENOM" id="CLU_000837_25_4_1"/>
<evidence type="ECO:0008006" key="13">
    <source>
        <dbReference type="Google" id="ProtNLM"/>
    </source>
</evidence>
<dbReference type="Pfam" id="PF23598">
    <property type="entry name" value="LRR_14"/>
    <property type="match status" value="1"/>
</dbReference>
<dbReference type="SMR" id="C5YLZ2"/>
<evidence type="ECO:0000259" key="7">
    <source>
        <dbReference type="Pfam" id="PF00931"/>
    </source>
</evidence>
<dbReference type="InterPro" id="IPR036388">
    <property type="entry name" value="WH-like_DNA-bd_sf"/>
</dbReference>
<keyword evidence="2" id="KW-0433">Leucine-rich repeat</keyword>
<reference evidence="11" key="2">
    <citation type="submission" date="2017-02" db="EMBL/GenBank/DDBJ databases">
        <title>WGS assembly of Sorghum bicolor.</title>
        <authorList>
            <person name="Paterson A."/>
            <person name="Mullet J."/>
            <person name="Bowers J."/>
            <person name="Bruggmann R."/>
            <person name="Dubchak I."/>
            <person name="Grimwood J."/>
            <person name="Gundlach H."/>
            <person name="Haberer G."/>
            <person name="Hellsten U."/>
            <person name="Mitros T."/>
            <person name="Poliakov A."/>
            <person name="Schmutz J."/>
            <person name="Spannagl M."/>
            <person name="Tang H."/>
            <person name="Wang X."/>
            <person name="Wicker T."/>
            <person name="Bharti A."/>
            <person name="Chapman J."/>
            <person name="Feltus F."/>
            <person name="Gowik U."/>
            <person name="Grigoriev I."/>
            <person name="Lyons E."/>
            <person name="Maher C."/>
            <person name="Martis M."/>
            <person name="Narechania A."/>
            <person name="Otillar R."/>
            <person name="Penning B."/>
            <person name="Salamov A."/>
            <person name="Wang Y."/>
            <person name="Zhang L."/>
            <person name="Carpita N."/>
            <person name="Freeling M."/>
            <person name="Gingle A."/>
            <person name="Hash C."/>
            <person name="Keller B."/>
            <person name="Klein P."/>
            <person name="Kresovich S."/>
            <person name="Mccann M."/>
            <person name="Ming R."/>
            <person name="Peterson D."/>
            <person name="Rahman M."/>
            <person name="Ware D."/>
            <person name="Westhoff P."/>
            <person name="Mayer K."/>
            <person name="Messing J."/>
            <person name="Sims D."/>
            <person name="Jenkins J."/>
            <person name="Shu S."/>
            <person name="Rokhsar D."/>
        </authorList>
    </citation>
    <scope>NUCLEOTIDE SEQUENCE</scope>
</reference>
<feature type="domain" description="Disease resistance R13L4/SHOC-2-like LRR" evidence="10">
    <location>
        <begin position="634"/>
        <end position="786"/>
    </location>
</feature>
<dbReference type="CDD" id="cd14798">
    <property type="entry name" value="RX-CC_like"/>
    <property type="match status" value="1"/>
</dbReference>
<evidence type="ECO:0000256" key="3">
    <source>
        <dbReference type="ARBA" id="ARBA00022737"/>
    </source>
</evidence>
<evidence type="ECO:0000256" key="2">
    <source>
        <dbReference type="ARBA" id="ARBA00022614"/>
    </source>
</evidence>
<evidence type="ECO:0000259" key="10">
    <source>
        <dbReference type="Pfam" id="PF23598"/>
    </source>
</evidence>
<dbReference type="Gene3D" id="1.20.5.4130">
    <property type="match status" value="1"/>
</dbReference>
<reference evidence="11 12" key="1">
    <citation type="journal article" date="2009" name="Nature">
        <title>The Sorghum bicolor genome and the diversification of grasses.</title>
        <authorList>
            <person name="Paterson A.H."/>
            <person name="Bowers J.E."/>
            <person name="Bruggmann R."/>
            <person name="Dubchak I."/>
            <person name="Grimwood J."/>
            <person name="Gundlach H."/>
            <person name="Haberer G."/>
            <person name="Hellsten U."/>
            <person name="Mitros T."/>
            <person name="Poliakov A."/>
            <person name="Schmutz J."/>
            <person name="Spannagl M."/>
            <person name="Tang H."/>
            <person name="Wang X."/>
            <person name="Wicker T."/>
            <person name="Bharti A.K."/>
            <person name="Chapman J."/>
            <person name="Feltus F.A."/>
            <person name="Gowik U."/>
            <person name="Grigoriev I.V."/>
            <person name="Lyons E."/>
            <person name="Maher C.A."/>
            <person name="Martis M."/>
            <person name="Narechania A."/>
            <person name="Otillar R.P."/>
            <person name="Penning B.W."/>
            <person name="Salamov A.A."/>
            <person name="Wang Y."/>
            <person name="Zhang L."/>
            <person name="Carpita N.C."/>
            <person name="Freeling M."/>
            <person name="Gingle A.R."/>
            <person name="Hash C.T."/>
            <person name="Keller B."/>
            <person name="Klein P."/>
            <person name="Kresovich S."/>
            <person name="McCann M.C."/>
            <person name="Ming R."/>
            <person name="Peterson D.G."/>
            <person name="Mehboob-ur-Rahman"/>
            <person name="Ware D."/>
            <person name="Westhoff P."/>
            <person name="Mayer K.F."/>
            <person name="Messing J."/>
            <person name="Rokhsar D.S."/>
        </authorList>
    </citation>
    <scope>NUCLEOTIDE SEQUENCE [LARGE SCALE GENOMIC DNA]</scope>
    <source>
        <strain evidence="12">cv. BTx623</strain>
    </source>
</reference>
<dbReference type="InterPro" id="IPR041118">
    <property type="entry name" value="Rx_N"/>
</dbReference>
<dbReference type="InterPro" id="IPR038005">
    <property type="entry name" value="RX-like_CC"/>
</dbReference>
<dbReference type="Pfam" id="PF23559">
    <property type="entry name" value="WHD_DRP"/>
    <property type="match status" value="1"/>
</dbReference>
<dbReference type="Gene3D" id="1.10.8.430">
    <property type="entry name" value="Helical domain of apoptotic protease-activating factors"/>
    <property type="match status" value="1"/>
</dbReference>
<dbReference type="InterPro" id="IPR058922">
    <property type="entry name" value="WHD_DRP"/>
</dbReference>
<evidence type="ECO:0000259" key="9">
    <source>
        <dbReference type="Pfam" id="PF23559"/>
    </source>
</evidence>
<protein>
    <recommendedName>
        <fullName evidence="13">NB-ARC domain-containing protein</fullName>
    </recommendedName>
</protein>
<proteinExistence type="inferred from homology"/>
<dbReference type="Gene3D" id="3.80.10.10">
    <property type="entry name" value="Ribonuclease Inhibitor"/>
    <property type="match status" value="1"/>
</dbReference>
<feature type="domain" description="NB-ARC" evidence="7">
    <location>
        <begin position="166"/>
        <end position="355"/>
    </location>
</feature>
<dbReference type="Gene3D" id="1.10.10.10">
    <property type="entry name" value="Winged helix-like DNA-binding domain superfamily/Winged helix DNA-binding domain"/>
    <property type="match status" value="1"/>
</dbReference>
<dbReference type="PANTHER" id="PTHR23155">
    <property type="entry name" value="DISEASE RESISTANCE PROTEIN RP"/>
    <property type="match status" value="1"/>
</dbReference>
<feature type="domain" description="Disease resistance N-terminal" evidence="8">
    <location>
        <begin position="5"/>
        <end position="90"/>
    </location>
</feature>
<dbReference type="InterPro" id="IPR044974">
    <property type="entry name" value="Disease_R_plants"/>
</dbReference>
<dbReference type="OMA" id="QGITHEK"/>
<evidence type="ECO:0000256" key="1">
    <source>
        <dbReference type="ARBA" id="ARBA00008894"/>
    </source>
</evidence>
<dbReference type="InterPro" id="IPR032675">
    <property type="entry name" value="LRR_dom_sf"/>
</dbReference>
<dbReference type="InterPro" id="IPR055414">
    <property type="entry name" value="LRR_R13L4/SHOC2-like"/>
</dbReference>
<dbReference type="Pfam" id="PF18052">
    <property type="entry name" value="Rx_N"/>
    <property type="match status" value="1"/>
</dbReference>
<dbReference type="eggNOG" id="KOG4658">
    <property type="taxonomic scope" value="Eukaryota"/>
</dbReference>
<dbReference type="InterPro" id="IPR027417">
    <property type="entry name" value="P-loop_NTPase"/>
</dbReference>
<dbReference type="Gene3D" id="3.40.50.300">
    <property type="entry name" value="P-loop containing nucleotide triphosphate hydrolases"/>
    <property type="match status" value="1"/>
</dbReference>
<dbReference type="GO" id="GO:0042742">
    <property type="term" value="P:defense response to bacterium"/>
    <property type="evidence" value="ECO:0007669"/>
    <property type="project" value="UniProtKB-ARBA"/>
</dbReference>
<keyword evidence="5" id="KW-0611">Plant defense</keyword>
<dbReference type="Pfam" id="PF00931">
    <property type="entry name" value="NB-ARC"/>
    <property type="match status" value="1"/>
</dbReference>
<evidence type="ECO:0000256" key="6">
    <source>
        <dbReference type="ARBA" id="ARBA00023054"/>
    </source>
</evidence>
<dbReference type="Proteomes" id="UP000000768">
    <property type="component" value="Chromosome 7"/>
</dbReference>
<accession>C5YLZ2</accession>
<feature type="domain" description="Disease resistance protein winged helix" evidence="9">
    <location>
        <begin position="479"/>
        <end position="545"/>
    </location>
</feature>
<dbReference type="EMBL" id="CM000766">
    <property type="protein sequence ID" value="EES13244.1"/>
    <property type="molecule type" value="Genomic_DNA"/>
</dbReference>
<keyword evidence="12" id="KW-1185">Reference proteome</keyword>
<keyword evidence="4" id="KW-0547">Nucleotide-binding</keyword>
<evidence type="ECO:0000256" key="5">
    <source>
        <dbReference type="ARBA" id="ARBA00022821"/>
    </source>
</evidence>
<keyword evidence="3" id="KW-0677">Repeat</keyword>
<evidence type="ECO:0000313" key="12">
    <source>
        <dbReference type="Proteomes" id="UP000000768"/>
    </source>
</evidence>
<name>C5YLZ2_SORBI</name>
<dbReference type="KEGG" id="sbi:8066082"/>
<dbReference type="InterPro" id="IPR002182">
    <property type="entry name" value="NB-ARC"/>
</dbReference>
<dbReference type="PANTHER" id="PTHR23155:SF990">
    <property type="entry name" value="NB-ARC DOMAIN CONTAINING PROTEIN, EXPRESSED"/>
    <property type="match status" value="1"/>
</dbReference>
<dbReference type="AlphaFoldDB" id="C5YLZ2"/>
<dbReference type="FunCoup" id="C5YLZ2">
    <property type="interactions" value="2"/>
</dbReference>
<comment type="similarity">
    <text evidence="1">Belongs to the disease resistance NB-LRR family.</text>
</comment>
<reference evidence="12" key="3">
    <citation type="journal article" date="2018" name="Plant J.">
        <title>The Sorghum bicolor reference genome: improved assembly, gene annotations, a transcriptome atlas, and signatures of genome organization.</title>
        <authorList>
            <person name="McCormick R.F."/>
            <person name="Truong S.K."/>
            <person name="Sreedasyam A."/>
            <person name="Jenkins J."/>
            <person name="Shu S."/>
            <person name="Sims D."/>
            <person name="Kennedy M."/>
            <person name="Amirebrahimi M."/>
            <person name="Weers B.D."/>
            <person name="McKinley B."/>
            <person name="Mattison A."/>
            <person name="Morishige D.T."/>
            <person name="Grimwood J."/>
            <person name="Schmutz J."/>
            <person name="Mullet J.E."/>
        </authorList>
    </citation>
    <scope>NUCLEOTIDE SEQUENCE [LARGE SCALE GENOMIC DNA]</scope>
    <source>
        <strain evidence="12">cv. BTx623</strain>
    </source>
</reference>
<dbReference type="PRINTS" id="PR00364">
    <property type="entry name" value="DISEASERSIST"/>
</dbReference>
<dbReference type="OrthoDB" id="611104at2759"/>
<organism evidence="11 12">
    <name type="scientific">Sorghum bicolor</name>
    <name type="common">Sorghum</name>
    <name type="synonym">Sorghum vulgare</name>
    <dbReference type="NCBI Taxonomy" id="4558"/>
    <lineage>
        <taxon>Eukaryota</taxon>
        <taxon>Viridiplantae</taxon>
        <taxon>Streptophyta</taxon>
        <taxon>Embryophyta</taxon>
        <taxon>Tracheophyta</taxon>
        <taxon>Spermatophyta</taxon>
        <taxon>Magnoliopsida</taxon>
        <taxon>Liliopsida</taxon>
        <taxon>Poales</taxon>
        <taxon>Poaceae</taxon>
        <taxon>PACMAD clade</taxon>
        <taxon>Panicoideae</taxon>
        <taxon>Andropogonodae</taxon>
        <taxon>Andropogoneae</taxon>
        <taxon>Sorghinae</taxon>
        <taxon>Sorghum</taxon>
    </lineage>
</organism>
<evidence type="ECO:0000313" key="11">
    <source>
        <dbReference type="EMBL" id="EES13244.1"/>
    </source>
</evidence>
<sequence>MAETAIAAVLSKFGELAASEAKILLEVGDDMTLLRDRLEWLQAFIRDADRKRRAGTDQLTSVWVRQTRDVAFQAEDTLDEFVYQVELRSQGYRCWKKMWRKYLIGLCTQIVSRHVLSAQIKRINMRLEKISENQKEYNIGHTPLAPVTSSTTATSAWLDDAVGLEGDVATLEQLLLREDHTRQMFISILGESGVGKETLVNILYNKQVENTTCVFKVIFWYSAPPDSTVEDLLQQIYERAVDWCTTQEIADLHQPKKDDNIDDISEKLRNLLAGKRYLLIVNGISSKTMLNCVRASLPDDDNGSRVLLILDTENEEVAWHANAMNQMDFNGIHMLSRFDEKRSGQLFHSRAFRREEVSDDGSKEDMKMTNNNYDKIVYEITGGYPLAIVVLAGLLRFKERPGQWEAVLQQLRPRPRMTEAPLQQGGSREEGIKVVQSSTTHAKNLVSIGTTTTIERVFWASYEDLPNDLKSCFLYFVAYPKNTNWSASEIVRMWMAEGFIKPQKGKTMEELGHNYLKELVLRCLVQTVEMNDASVSEVCVHRRLHGFLQSEAREAGFMEVHDMHHVFVPPSVRRLSFTTFGGRYTPLTNKLFPKLRSFICWVVQREQHHQSNSNIQDANKKQHGHDLKFLCGSKFLRVISIQGITIEKLPNKIGDMIHLRYLGVNCKDLKELPSSIKRLLNLQTLDISDTQVEMIDLGFWKIKTLRHVLAEKLALPETIEEELDNLQTLFGVNPTRGGEWKGQRSPLHKMPNLRTLKLQGITHEKHGAALESALVEMQLLGYLSLQADVIPSCVFSAPSLRFLDTVELLDGTVKWPEVGWDVSKVRPNLIQIKLGNTNEVPHHIEEKISTILIKE</sequence>
<gene>
    <name evidence="11" type="ORF">SORBI_3007G014500</name>
</gene>